<accession>A0AAW1Y5F7</accession>
<gene>
    <name evidence="1" type="ORF">M0R45_009899</name>
</gene>
<evidence type="ECO:0000313" key="2">
    <source>
        <dbReference type="Proteomes" id="UP001457282"/>
    </source>
</evidence>
<reference evidence="1 2" key="1">
    <citation type="journal article" date="2023" name="G3 (Bethesda)">
        <title>A chromosome-length genome assembly and annotation of blackberry (Rubus argutus, cv. 'Hillquist').</title>
        <authorList>
            <person name="Bruna T."/>
            <person name="Aryal R."/>
            <person name="Dudchenko O."/>
            <person name="Sargent D.J."/>
            <person name="Mead D."/>
            <person name="Buti M."/>
            <person name="Cavallini A."/>
            <person name="Hytonen T."/>
            <person name="Andres J."/>
            <person name="Pham M."/>
            <person name="Weisz D."/>
            <person name="Mascagni F."/>
            <person name="Usai G."/>
            <person name="Natali L."/>
            <person name="Bassil N."/>
            <person name="Fernandez G.E."/>
            <person name="Lomsadze A."/>
            <person name="Armour M."/>
            <person name="Olukolu B."/>
            <person name="Poorten T."/>
            <person name="Britton C."/>
            <person name="Davik J."/>
            <person name="Ashrafi H."/>
            <person name="Aiden E.L."/>
            <person name="Borodovsky M."/>
            <person name="Worthington M."/>
        </authorList>
    </citation>
    <scope>NUCLEOTIDE SEQUENCE [LARGE SCALE GENOMIC DNA]</scope>
    <source>
        <strain evidence="1">PI 553951</strain>
    </source>
</reference>
<dbReference type="GO" id="GO:0048364">
    <property type="term" value="P:root development"/>
    <property type="evidence" value="ECO:0007669"/>
    <property type="project" value="InterPro"/>
</dbReference>
<sequence>MACHTRSNSFPARPDSVIQEVDEYLCKLRLLQLPLTQQSLAEEKHEKWVNELLEVPLRILDVCNSAKEALLQTKECLQDLQSIIRRRGDESGVLTSEIIKYLTSRKMVKRALHQAMANLEGMENRSTFSSLNKDQEINTIIGKLIEVEAVTLIVFESVLSFISGSKSKPRSWSLVSKMVQSKRIHGEEVAKVNEFTEVDAALKLFKSGDNAHNQLNNLESCIQDQEEGLECLFRQLIKTRVSLLNILNH</sequence>
<protein>
    <recommendedName>
        <fullName evidence="3">DUF241 domain protein</fullName>
    </recommendedName>
</protein>
<dbReference type="PANTHER" id="PTHR33070:SF129">
    <property type="entry name" value="DUF241 DOMAIN PROTEIN"/>
    <property type="match status" value="1"/>
</dbReference>
<dbReference type="PANTHER" id="PTHR33070">
    <property type="entry name" value="OS06G0725500 PROTEIN"/>
    <property type="match status" value="1"/>
</dbReference>
<dbReference type="AlphaFoldDB" id="A0AAW1Y5F7"/>
<organism evidence="1 2">
    <name type="scientific">Rubus argutus</name>
    <name type="common">Southern blackberry</name>
    <dbReference type="NCBI Taxonomy" id="59490"/>
    <lineage>
        <taxon>Eukaryota</taxon>
        <taxon>Viridiplantae</taxon>
        <taxon>Streptophyta</taxon>
        <taxon>Embryophyta</taxon>
        <taxon>Tracheophyta</taxon>
        <taxon>Spermatophyta</taxon>
        <taxon>Magnoliopsida</taxon>
        <taxon>eudicotyledons</taxon>
        <taxon>Gunneridae</taxon>
        <taxon>Pentapetalae</taxon>
        <taxon>rosids</taxon>
        <taxon>fabids</taxon>
        <taxon>Rosales</taxon>
        <taxon>Rosaceae</taxon>
        <taxon>Rosoideae</taxon>
        <taxon>Rosoideae incertae sedis</taxon>
        <taxon>Rubus</taxon>
    </lineage>
</organism>
<dbReference type="Proteomes" id="UP001457282">
    <property type="component" value="Unassembled WGS sequence"/>
</dbReference>
<dbReference type="InterPro" id="IPR004320">
    <property type="entry name" value="BPS1_pln"/>
</dbReference>
<evidence type="ECO:0000313" key="1">
    <source>
        <dbReference type="EMBL" id="KAK9944326.1"/>
    </source>
</evidence>
<name>A0AAW1Y5F7_RUBAR</name>
<dbReference type="Pfam" id="PF03087">
    <property type="entry name" value="BPS1"/>
    <property type="match status" value="1"/>
</dbReference>
<dbReference type="EMBL" id="JBEDUW010000002">
    <property type="protein sequence ID" value="KAK9944326.1"/>
    <property type="molecule type" value="Genomic_DNA"/>
</dbReference>
<comment type="caution">
    <text evidence="1">The sequence shown here is derived from an EMBL/GenBank/DDBJ whole genome shotgun (WGS) entry which is preliminary data.</text>
</comment>
<dbReference type="GO" id="GO:0048367">
    <property type="term" value="P:shoot system development"/>
    <property type="evidence" value="ECO:0007669"/>
    <property type="project" value="InterPro"/>
</dbReference>
<evidence type="ECO:0008006" key="3">
    <source>
        <dbReference type="Google" id="ProtNLM"/>
    </source>
</evidence>
<keyword evidence="2" id="KW-1185">Reference proteome</keyword>
<proteinExistence type="predicted"/>